<dbReference type="GO" id="GO:0016787">
    <property type="term" value="F:hydrolase activity"/>
    <property type="evidence" value="ECO:0007669"/>
    <property type="project" value="UniProtKB-KW"/>
</dbReference>
<feature type="domain" description="AB hydrolase-1" evidence="1">
    <location>
        <begin position="25"/>
        <end position="176"/>
    </location>
</feature>
<dbReference type="PANTHER" id="PTHR37946:SF1">
    <property type="entry name" value="SLL1969 PROTEIN"/>
    <property type="match status" value="1"/>
</dbReference>
<dbReference type="GeneID" id="97511410"/>
<name>A0AAX4FG37_XANEU</name>
<evidence type="ECO:0000313" key="3">
    <source>
        <dbReference type="Proteomes" id="UP001304429"/>
    </source>
</evidence>
<dbReference type="SUPFAM" id="SSF53474">
    <property type="entry name" value="alpha/beta-Hydrolases"/>
    <property type="match status" value="1"/>
</dbReference>
<keyword evidence="2" id="KW-0378">Hydrolase</keyword>
<sequence length="223" mass="23048">MPSPPAVPTRVAASADASSGTLADVLLVHGIWNSPLWLLPLARRLRQGGYRPALFGYASVLGGPAQAVPQLIARLRATGVQALVCHSLGGLIAAQALRSAPDLPVRRVVCLGSPLAGSSVARGLARRGLPRAMGRSADLLQQGLGCWDGAAEIGQVAGCVPRGLGRWLAPLGEVSDGTVSLAETQLPGLRDHCVVRASHSGLLLSPAAARQTLAFLDTGRFQR</sequence>
<organism evidence="2 3">
    <name type="scientific">Xanthomonas euvesicatoria</name>
    <dbReference type="NCBI Taxonomy" id="456327"/>
    <lineage>
        <taxon>Bacteria</taxon>
        <taxon>Pseudomonadati</taxon>
        <taxon>Pseudomonadota</taxon>
        <taxon>Gammaproteobacteria</taxon>
        <taxon>Lysobacterales</taxon>
        <taxon>Lysobacteraceae</taxon>
        <taxon>Xanthomonas</taxon>
    </lineage>
</organism>
<evidence type="ECO:0000259" key="1">
    <source>
        <dbReference type="Pfam" id="PF12697"/>
    </source>
</evidence>
<evidence type="ECO:0000313" key="2">
    <source>
        <dbReference type="EMBL" id="WOP55594.1"/>
    </source>
</evidence>
<dbReference type="EMBL" id="CP137539">
    <property type="protein sequence ID" value="WOP55594.1"/>
    <property type="molecule type" value="Genomic_DNA"/>
</dbReference>
<dbReference type="RefSeq" id="WP_031423779.1">
    <property type="nucleotide sequence ID" value="NZ_CAVLHJ010000030.1"/>
</dbReference>
<protein>
    <submittedName>
        <fullName evidence="2">Alpha/beta fold hydrolase</fullName>
    </submittedName>
</protein>
<gene>
    <name evidence="2" type="ORF">R5577_15215</name>
</gene>
<dbReference type="Gene3D" id="3.40.50.1820">
    <property type="entry name" value="alpha/beta hydrolase"/>
    <property type="match status" value="1"/>
</dbReference>
<accession>A0AAX4FG37</accession>
<dbReference type="Pfam" id="PF12697">
    <property type="entry name" value="Abhydrolase_6"/>
    <property type="match status" value="1"/>
</dbReference>
<dbReference type="InterPro" id="IPR000073">
    <property type="entry name" value="AB_hydrolase_1"/>
</dbReference>
<dbReference type="PANTHER" id="PTHR37946">
    <property type="entry name" value="SLL1969 PROTEIN"/>
    <property type="match status" value="1"/>
</dbReference>
<reference evidence="2" key="1">
    <citation type="submission" date="2023-10" db="EMBL/GenBank/DDBJ databases">
        <title>Comparative Genomic Analysis of Tomato Bacterial Spot Xanthomonads Reveals A New Lineage of Xanthomonas euvesicatoria.</title>
        <authorList>
            <person name="Huang C.-J."/>
            <person name="Wu T.-L."/>
            <person name="Wu Y.-L."/>
            <person name="Wang R.-S."/>
            <person name="Lin Y.-C."/>
        </authorList>
    </citation>
    <scope>NUCLEOTIDE SEQUENCE</scope>
    <source>
        <strain evidence="2">T0319-01</strain>
    </source>
</reference>
<dbReference type="Proteomes" id="UP001304429">
    <property type="component" value="Chromosome"/>
</dbReference>
<proteinExistence type="predicted"/>
<dbReference type="InterPro" id="IPR029058">
    <property type="entry name" value="AB_hydrolase_fold"/>
</dbReference>
<dbReference type="AlphaFoldDB" id="A0AAX4FG37"/>